<keyword evidence="4" id="KW-0611">Plant defense</keyword>
<accession>A0ABM3ICH3</accession>
<dbReference type="InterPro" id="IPR010851">
    <property type="entry name" value="DEFL"/>
</dbReference>
<dbReference type="Pfam" id="PF25052">
    <property type="entry name" value="AtDEF-like"/>
    <property type="match status" value="1"/>
</dbReference>
<organism evidence="7 8">
    <name type="scientific">Ziziphus jujuba</name>
    <name type="common">Chinese jujube</name>
    <name type="synonym">Ziziphus sativa</name>
    <dbReference type="NCBI Taxonomy" id="326968"/>
    <lineage>
        <taxon>Eukaryota</taxon>
        <taxon>Viridiplantae</taxon>
        <taxon>Streptophyta</taxon>
        <taxon>Embryophyta</taxon>
        <taxon>Tracheophyta</taxon>
        <taxon>Spermatophyta</taxon>
        <taxon>Magnoliopsida</taxon>
        <taxon>eudicotyledons</taxon>
        <taxon>Gunneridae</taxon>
        <taxon>Pentapetalae</taxon>
        <taxon>rosids</taxon>
        <taxon>fabids</taxon>
        <taxon>Rosales</taxon>
        <taxon>Rhamnaceae</taxon>
        <taxon>Paliureae</taxon>
        <taxon>Ziziphus</taxon>
    </lineage>
</organism>
<dbReference type="RefSeq" id="XP_048325543.1">
    <property type="nucleotide sequence ID" value="XM_048469586.2"/>
</dbReference>
<dbReference type="RefSeq" id="XP_060675452.1">
    <property type="nucleotide sequence ID" value="XM_060819469.1"/>
</dbReference>
<evidence type="ECO:0000256" key="6">
    <source>
        <dbReference type="SAM" id="SignalP"/>
    </source>
</evidence>
<keyword evidence="3" id="KW-0295">Fungicide</keyword>
<evidence type="ECO:0000256" key="3">
    <source>
        <dbReference type="ARBA" id="ARBA00022577"/>
    </source>
</evidence>
<dbReference type="Proteomes" id="UP001652623">
    <property type="component" value="Chromosome 8"/>
</dbReference>
<name>A0ABM3ICH3_ZIZJJ</name>
<evidence type="ECO:0000313" key="9">
    <source>
        <dbReference type="RefSeq" id="XP_060675452.1"/>
    </source>
</evidence>
<evidence type="ECO:0000256" key="4">
    <source>
        <dbReference type="ARBA" id="ARBA00022821"/>
    </source>
</evidence>
<feature type="chain" id="PRO_5045024617" evidence="6">
    <location>
        <begin position="33"/>
        <end position="80"/>
    </location>
</feature>
<comment type="similarity">
    <text evidence="1">Belongs to the DEFL family.</text>
</comment>
<keyword evidence="2" id="KW-0929">Antimicrobial</keyword>
<dbReference type="GeneID" id="125421263"/>
<evidence type="ECO:0000256" key="1">
    <source>
        <dbReference type="ARBA" id="ARBA00006722"/>
    </source>
</evidence>
<reference evidence="8 9" key="1">
    <citation type="submission" date="2025-05" db="UniProtKB">
        <authorList>
            <consortium name="RefSeq"/>
        </authorList>
    </citation>
    <scope>IDENTIFICATION</scope>
    <source>
        <tissue evidence="8 9">Seedling</tissue>
    </source>
</reference>
<gene>
    <name evidence="8" type="primary">LOC125421263</name>
    <name evidence="9" type="synonym">LOC132804963</name>
</gene>
<keyword evidence="7" id="KW-1185">Reference proteome</keyword>
<feature type="signal peptide" evidence="6">
    <location>
        <begin position="1"/>
        <end position="32"/>
    </location>
</feature>
<keyword evidence="5" id="KW-1015">Disulfide bond</keyword>
<proteinExistence type="inferred from homology"/>
<evidence type="ECO:0000256" key="2">
    <source>
        <dbReference type="ARBA" id="ARBA00022529"/>
    </source>
</evidence>
<sequence length="80" mass="8059">MASNQVSAVTKHIFLGILCILLLLASGPAADAFNVPIACQGPCSKIKDCGSYCIAKGFPKAGACYFSGGGDPAGECCCNV</sequence>
<evidence type="ECO:0000313" key="7">
    <source>
        <dbReference type="Proteomes" id="UP001652623"/>
    </source>
</evidence>
<keyword evidence="6" id="KW-0732">Signal</keyword>
<evidence type="ECO:0000256" key="5">
    <source>
        <dbReference type="ARBA" id="ARBA00023157"/>
    </source>
</evidence>
<protein>
    <submittedName>
        <fullName evidence="8 9">Defensin-like protein 78</fullName>
    </submittedName>
</protein>
<evidence type="ECO:0000313" key="8">
    <source>
        <dbReference type="RefSeq" id="XP_048325543.1"/>
    </source>
</evidence>